<protein>
    <recommendedName>
        <fullName evidence="2">VOC domain-containing protein</fullName>
    </recommendedName>
</protein>
<dbReference type="SUPFAM" id="SSF54593">
    <property type="entry name" value="Glyoxalase/Bleomycin resistance protein/Dihydroxybiphenyl dioxygenase"/>
    <property type="match status" value="2"/>
</dbReference>
<dbReference type="AlphaFoldDB" id="A0A2P2E752"/>
<dbReference type="PROSITE" id="PS51819">
    <property type="entry name" value="VOC"/>
    <property type="match status" value="1"/>
</dbReference>
<evidence type="ECO:0000313" key="4">
    <source>
        <dbReference type="Proteomes" id="UP000245086"/>
    </source>
</evidence>
<keyword evidence="4" id="KW-1185">Reference proteome</keyword>
<evidence type="ECO:0000313" key="3">
    <source>
        <dbReference type="EMBL" id="GBF56883.1"/>
    </source>
</evidence>
<dbReference type="OrthoDB" id="793940at2"/>
<keyword evidence="1" id="KW-0732">Signal</keyword>
<feature type="chain" id="PRO_5015160124" description="VOC domain-containing protein" evidence="1">
    <location>
        <begin position="26"/>
        <end position="362"/>
    </location>
</feature>
<accession>A0A2P2E752</accession>
<feature type="domain" description="VOC" evidence="2">
    <location>
        <begin position="44"/>
        <end position="190"/>
    </location>
</feature>
<evidence type="ECO:0000259" key="2">
    <source>
        <dbReference type="PROSITE" id="PS51819"/>
    </source>
</evidence>
<evidence type="ECO:0000256" key="1">
    <source>
        <dbReference type="SAM" id="SignalP"/>
    </source>
</evidence>
<reference evidence="3 4" key="1">
    <citation type="journal article" date="2018" name="Genome Announc.">
        <title>Draft Genome Sequence of "Candidatus Phycosocius bacilliformis," an Alphaproteobacterial Ectosymbiont of the Hydrocarbon-Producing Green Alga Botryococcus braunii.</title>
        <authorList>
            <person name="Tanabe Y."/>
            <person name="Yamaguchi H."/>
            <person name="Watanabe M.M."/>
        </authorList>
    </citation>
    <scope>NUCLEOTIDE SEQUENCE [LARGE SCALE GENOMIC DNA]</scope>
    <source>
        <strain evidence="3 4">BOTRYCO-2</strain>
    </source>
</reference>
<dbReference type="Proteomes" id="UP000245086">
    <property type="component" value="Unassembled WGS sequence"/>
</dbReference>
<dbReference type="InterPro" id="IPR037523">
    <property type="entry name" value="VOC_core"/>
</dbReference>
<dbReference type="Gene3D" id="3.10.180.10">
    <property type="entry name" value="2,3-Dihydroxybiphenyl 1,2-Dioxygenase, domain 1"/>
    <property type="match status" value="2"/>
</dbReference>
<proteinExistence type="predicted"/>
<dbReference type="RefSeq" id="WP_108983724.1">
    <property type="nucleotide sequence ID" value="NZ_BFBR01000001.1"/>
</dbReference>
<dbReference type="EMBL" id="BFBR01000001">
    <property type="protein sequence ID" value="GBF56883.1"/>
    <property type="molecule type" value="Genomic_DNA"/>
</dbReference>
<dbReference type="InterPro" id="IPR029068">
    <property type="entry name" value="Glyas_Bleomycin-R_OHBP_Dase"/>
</dbReference>
<comment type="caution">
    <text evidence="3">The sequence shown here is derived from an EMBL/GenBank/DDBJ whole genome shotgun (WGS) entry which is preliminary data.</text>
</comment>
<name>A0A2P2E752_9PROT</name>
<organism evidence="3 4">
    <name type="scientific">Candidatus Phycosocius bacilliformis</name>
    <dbReference type="NCBI Taxonomy" id="1445552"/>
    <lineage>
        <taxon>Bacteria</taxon>
        <taxon>Pseudomonadati</taxon>
        <taxon>Pseudomonadota</taxon>
        <taxon>Alphaproteobacteria</taxon>
        <taxon>Caulobacterales</taxon>
        <taxon>Caulobacterales incertae sedis</taxon>
        <taxon>Candidatus Phycosocius</taxon>
    </lineage>
</organism>
<sequence length="362" mass="39944">MRRLLFALVVGLTLFQPLFHNQAVAASPRLVSAEARQGYQPEIGKGWQEAVVHVADPKPWIAFFTEDAGWKVASQGPIDPAILQAWQLPSGVTGQEVLLVNPGDGKGWVRLISLKGIASEPIRPAAQAWDPGGYFSLMTRSRQAKAIYDKAIARGWTAYNSPQEFTFGGVKLANVVIRGPDGVNVSIYERLEPKLEGWETTRGISRVFNVMTMVKDFEAERAFFQEGLGFGAWFIGNYEDKVPVATNFGLPVNLSVQIPRRSGILWESQSEDGRVELMRFVGLEGVDHASRARYANRGIVALRLPVTDLDAWIGRVRARQIEVHTSANPVDLAPYGKVRLAWVQSPNGGIVEAFEVLPVSPR</sequence>
<feature type="signal peptide" evidence="1">
    <location>
        <begin position="1"/>
        <end position="25"/>
    </location>
</feature>
<gene>
    <name evidence="3" type="ORF">PbB2_00540</name>
</gene>